<dbReference type="Proteomes" id="UP000070376">
    <property type="component" value="Unassembled WGS sequence"/>
</dbReference>
<proteinExistence type="predicted"/>
<sequence>MFLHRPFAFRTQNFFARLGTFFISCLPFFCCPDAAFLFAKF</sequence>
<dbReference type="AlphaFoldDB" id="A0A133KUD4"/>
<accession>A0A133KUD4</accession>
<dbReference type="EMBL" id="LRPN01000047">
    <property type="protein sequence ID" value="KWZ82920.1"/>
    <property type="molecule type" value="Genomic_DNA"/>
</dbReference>
<gene>
    <name evidence="2" type="ORF">HMPREF3213_01404</name>
</gene>
<name>A0A133KUD4_HEYCO</name>
<feature type="transmembrane region" description="Helical" evidence="1">
    <location>
        <begin position="20"/>
        <end position="39"/>
    </location>
</feature>
<organism evidence="2 3">
    <name type="scientific">Heyndrickxia coagulans</name>
    <name type="common">Weizmannia coagulans</name>
    <dbReference type="NCBI Taxonomy" id="1398"/>
    <lineage>
        <taxon>Bacteria</taxon>
        <taxon>Bacillati</taxon>
        <taxon>Bacillota</taxon>
        <taxon>Bacilli</taxon>
        <taxon>Bacillales</taxon>
        <taxon>Bacillaceae</taxon>
        <taxon>Heyndrickxia</taxon>
    </lineage>
</organism>
<reference evidence="3" key="1">
    <citation type="submission" date="2016-01" db="EMBL/GenBank/DDBJ databases">
        <authorList>
            <person name="Mitreva M."/>
            <person name="Pepin K.H."/>
            <person name="Mihindukulasuriya K.A."/>
            <person name="Fulton R."/>
            <person name="Fronick C."/>
            <person name="O'Laughlin M."/>
            <person name="Miner T."/>
            <person name="Herter B."/>
            <person name="Rosa B.A."/>
            <person name="Cordes M."/>
            <person name="Tomlinson C."/>
            <person name="Wollam A."/>
            <person name="Palsikar V.B."/>
            <person name="Mardis E.R."/>
            <person name="Wilson R.K."/>
        </authorList>
    </citation>
    <scope>NUCLEOTIDE SEQUENCE [LARGE SCALE GENOMIC DNA]</scope>
    <source>
        <strain evidence="3">GED7749B</strain>
    </source>
</reference>
<evidence type="ECO:0000256" key="1">
    <source>
        <dbReference type="SAM" id="Phobius"/>
    </source>
</evidence>
<protein>
    <submittedName>
        <fullName evidence="2">Uncharacterized protein</fullName>
    </submittedName>
</protein>
<evidence type="ECO:0000313" key="2">
    <source>
        <dbReference type="EMBL" id="KWZ82920.1"/>
    </source>
</evidence>
<keyword evidence="1" id="KW-0812">Transmembrane</keyword>
<dbReference type="PATRIC" id="fig|1398.22.peg.1413"/>
<keyword evidence="1" id="KW-0472">Membrane</keyword>
<evidence type="ECO:0000313" key="3">
    <source>
        <dbReference type="Proteomes" id="UP000070376"/>
    </source>
</evidence>
<comment type="caution">
    <text evidence="2">The sequence shown here is derived from an EMBL/GenBank/DDBJ whole genome shotgun (WGS) entry which is preliminary data.</text>
</comment>
<keyword evidence="1" id="KW-1133">Transmembrane helix</keyword>